<dbReference type="AlphaFoldDB" id="A0A7N0U422"/>
<evidence type="ECO:0000313" key="1">
    <source>
        <dbReference type="EnsemblPlants" id="Kaladp0053s0615.1.v1.1.CDS.1"/>
    </source>
</evidence>
<evidence type="ECO:0000313" key="2">
    <source>
        <dbReference type="Proteomes" id="UP000594263"/>
    </source>
</evidence>
<protein>
    <submittedName>
        <fullName evidence="1">Uncharacterized protein</fullName>
    </submittedName>
</protein>
<reference evidence="1" key="1">
    <citation type="submission" date="2021-01" db="UniProtKB">
        <authorList>
            <consortium name="EnsemblPlants"/>
        </authorList>
    </citation>
    <scope>IDENTIFICATION</scope>
</reference>
<organism evidence="1 2">
    <name type="scientific">Kalanchoe fedtschenkoi</name>
    <name type="common">Lavender scallops</name>
    <name type="synonym">South American air plant</name>
    <dbReference type="NCBI Taxonomy" id="63787"/>
    <lineage>
        <taxon>Eukaryota</taxon>
        <taxon>Viridiplantae</taxon>
        <taxon>Streptophyta</taxon>
        <taxon>Embryophyta</taxon>
        <taxon>Tracheophyta</taxon>
        <taxon>Spermatophyta</taxon>
        <taxon>Magnoliopsida</taxon>
        <taxon>eudicotyledons</taxon>
        <taxon>Gunneridae</taxon>
        <taxon>Pentapetalae</taxon>
        <taxon>Saxifragales</taxon>
        <taxon>Crassulaceae</taxon>
        <taxon>Kalanchoe</taxon>
    </lineage>
</organism>
<sequence length="77" mass="8667">MLISMNSLKLINMSSSLSASMLVVWPRLVIMVEFRRGDLVIAVHIEPFENMVELLDLASALYDGERVKIFTTSAPQQ</sequence>
<dbReference type="Gramene" id="Kaladp0053s0615.1.v1.1">
    <property type="protein sequence ID" value="Kaladp0053s0615.1.v1.1.CDS.1"/>
    <property type="gene ID" value="Kaladp0053s0615.v1.1"/>
</dbReference>
<dbReference type="EnsemblPlants" id="Kaladp0053s0615.1.v1.1">
    <property type="protein sequence ID" value="Kaladp0053s0615.1.v1.1.CDS.1"/>
    <property type="gene ID" value="Kaladp0053s0615.v1.1"/>
</dbReference>
<keyword evidence="2" id="KW-1185">Reference proteome</keyword>
<name>A0A7N0U422_KALFE</name>
<accession>A0A7N0U422</accession>
<dbReference type="Proteomes" id="UP000594263">
    <property type="component" value="Unplaced"/>
</dbReference>
<proteinExistence type="predicted"/>